<dbReference type="Proteomes" id="UP000596742">
    <property type="component" value="Unassembled WGS sequence"/>
</dbReference>
<dbReference type="EMBL" id="UYJE01008889">
    <property type="protein sequence ID" value="VDI68274.1"/>
    <property type="molecule type" value="Genomic_DNA"/>
</dbReference>
<protein>
    <submittedName>
        <fullName evidence="1">Uncharacterized protein</fullName>
    </submittedName>
</protein>
<name>A0A8B6GS21_MYTGA</name>
<gene>
    <name evidence="1" type="ORF">MGAL_10B020352</name>
</gene>
<comment type="caution">
    <text evidence="1">The sequence shown here is derived from an EMBL/GenBank/DDBJ whole genome shotgun (WGS) entry which is preliminary data.</text>
</comment>
<reference evidence="1" key="1">
    <citation type="submission" date="2018-11" db="EMBL/GenBank/DDBJ databases">
        <authorList>
            <person name="Alioto T."/>
            <person name="Alioto T."/>
        </authorList>
    </citation>
    <scope>NUCLEOTIDE SEQUENCE</scope>
</reference>
<dbReference type="AlphaFoldDB" id="A0A8B6GS21"/>
<proteinExistence type="predicted"/>
<evidence type="ECO:0000313" key="1">
    <source>
        <dbReference type="EMBL" id="VDI68274.1"/>
    </source>
</evidence>
<accession>A0A8B6GS21</accession>
<organism evidence="1 2">
    <name type="scientific">Mytilus galloprovincialis</name>
    <name type="common">Mediterranean mussel</name>
    <dbReference type="NCBI Taxonomy" id="29158"/>
    <lineage>
        <taxon>Eukaryota</taxon>
        <taxon>Metazoa</taxon>
        <taxon>Spiralia</taxon>
        <taxon>Lophotrochozoa</taxon>
        <taxon>Mollusca</taxon>
        <taxon>Bivalvia</taxon>
        <taxon>Autobranchia</taxon>
        <taxon>Pteriomorphia</taxon>
        <taxon>Mytilida</taxon>
        <taxon>Mytiloidea</taxon>
        <taxon>Mytilidae</taxon>
        <taxon>Mytilinae</taxon>
        <taxon>Mytilus</taxon>
    </lineage>
</organism>
<sequence length="143" mass="16331">MPAELTLPNFSGNIFDWQSFQDSFKSSEHMNPSLPWLNSHNPYSKVFREGEDEIHAIAQDQTVTAQLIQRTLTGTTAEIKWHCGKVCMNLNGLTSKIHQIRTNYKCGSEKQQRKLTVSTDETKEDHRQEAHYIVGDLLPNEAT</sequence>
<keyword evidence="2" id="KW-1185">Reference proteome</keyword>
<evidence type="ECO:0000313" key="2">
    <source>
        <dbReference type="Proteomes" id="UP000596742"/>
    </source>
</evidence>